<evidence type="ECO:0000256" key="2">
    <source>
        <dbReference type="ARBA" id="ARBA00024341"/>
    </source>
</evidence>
<sequence>MSSKKRSWFSFIKKLFFHESHTKHHHIKCKRRRWLIGRVKSRTKGLPSPGEEAVKTADDIVKKIDPEEVQTRCHVEVRKSITKFRIELPECTDKTSNFSVSNVLHCQAATKIQTVFRGLLARKAVRALKGIVTLQAIIRGCAVRRQAVTTLKCLQSIISIQSQICAKRSQLCDVVPRPQKLQIQLREDGRSDCQLRTKDEEIDNIFRKTRRIKAHSFNHRKSTDSSEERDFDSRLRYWLKQYLNDQIGPKDEKARNIEGYDALYGPRRSLQNHRKQSYITEDGLHPSSPSNLPTYMAATKSAKAKTRSLSSPRLRPLHFDAYSDGDSPYKHKLSPMSSINSEVTSCSFSKVSYKSCHSSSPSLKGVSGPVRSNKIGEANKR</sequence>
<gene>
    <name evidence="6" type="ORF">RND81_03G140200</name>
</gene>
<dbReference type="Gene3D" id="1.20.5.190">
    <property type="match status" value="1"/>
</dbReference>
<feature type="region of interest" description="Disordered" evidence="4">
    <location>
        <begin position="354"/>
        <end position="381"/>
    </location>
</feature>
<dbReference type="CDD" id="cd23767">
    <property type="entry name" value="IQCD"/>
    <property type="match status" value="1"/>
</dbReference>
<evidence type="ECO:0000256" key="1">
    <source>
        <dbReference type="ARBA" id="ARBA00022860"/>
    </source>
</evidence>
<dbReference type="Pfam" id="PF13178">
    <property type="entry name" value="DUF4005"/>
    <property type="match status" value="1"/>
</dbReference>
<dbReference type="PROSITE" id="PS50096">
    <property type="entry name" value="IQ"/>
    <property type="match status" value="2"/>
</dbReference>
<dbReference type="InterPro" id="IPR025064">
    <property type="entry name" value="DUF4005"/>
</dbReference>
<reference evidence="6" key="1">
    <citation type="submission" date="2024-03" db="EMBL/GenBank/DDBJ databases">
        <title>WGS assembly of Saponaria officinalis var. Norfolk2.</title>
        <authorList>
            <person name="Jenkins J."/>
            <person name="Shu S."/>
            <person name="Grimwood J."/>
            <person name="Barry K."/>
            <person name="Goodstein D."/>
            <person name="Schmutz J."/>
            <person name="Leebens-Mack J."/>
            <person name="Osbourn A."/>
        </authorList>
    </citation>
    <scope>NUCLEOTIDE SEQUENCE [LARGE SCALE GENOMIC DNA]</scope>
    <source>
        <strain evidence="6">JIC</strain>
    </source>
</reference>
<protein>
    <recommendedName>
        <fullName evidence="5">DUF4005 domain-containing protein</fullName>
    </recommendedName>
</protein>
<proteinExistence type="inferred from homology"/>
<dbReference type="Pfam" id="PF00612">
    <property type="entry name" value="IQ"/>
    <property type="match status" value="2"/>
</dbReference>
<evidence type="ECO:0000256" key="4">
    <source>
        <dbReference type="SAM" id="MobiDB-lite"/>
    </source>
</evidence>
<comment type="similarity">
    <text evidence="2">Belongs to the IQD family.</text>
</comment>
<dbReference type="InterPro" id="IPR000048">
    <property type="entry name" value="IQ_motif_EF-hand-BS"/>
</dbReference>
<dbReference type="GO" id="GO:0005516">
    <property type="term" value="F:calmodulin binding"/>
    <property type="evidence" value="ECO:0007669"/>
    <property type="project" value="UniProtKB-KW"/>
</dbReference>
<dbReference type="Proteomes" id="UP001443914">
    <property type="component" value="Unassembled WGS sequence"/>
</dbReference>
<dbReference type="PANTHER" id="PTHR32295">
    <property type="entry name" value="IQ-DOMAIN 5-RELATED"/>
    <property type="match status" value="1"/>
</dbReference>
<evidence type="ECO:0000313" key="7">
    <source>
        <dbReference type="Proteomes" id="UP001443914"/>
    </source>
</evidence>
<feature type="domain" description="DUF4005" evidence="5">
    <location>
        <begin position="289"/>
        <end position="347"/>
    </location>
</feature>
<evidence type="ECO:0000256" key="3">
    <source>
        <dbReference type="ARBA" id="ARBA00024378"/>
    </source>
</evidence>
<dbReference type="PANTHER" id="PTHR32295:SF41">
    <property type="entry name" value="PROTEIN IQ-DOMAIN 11"/>
    <property type="match status" value="1"/>
</dbReference>
<feature type="compositionally biased region" description="Low complexity" evidence="4">
    <location>
        <begin position="354"/>
        <end position="364"/>
    </location>
</feature>
<dbReference type="AlphaFoldDB" id="A0AAW1M8N8"/>
<keyword evidence="7" id="KW-1185">Reference proteome</keyword>
<keyword evidence="1" id="KW-0112">Calmodulin-binding</keyword>
<comment type="subunit">
    <text evidence="3">Binds to multiple calmodulin (CaM) in the presence of Ca(2+) and CaM-like proteins.</text>
</comment>
<dbReference type="EMBL" id="JBDFQZ010000003">
    <property type="protein sequence ID" value="KAK9741967.1"/>
    <property type="molecule type" value="Genomic_DNA"/>
</dbReference>
<organism evidence="6 7">
    <name type="scientific">Saponaria officinalis</name>
    <name type="common">Common soapwort</name>
    <name type="synonym">Lychnis saponaria</name>
    <dbReference type="NCBI Taxonomy" id="3572"/>
    <lineage>
        <taxon>Eukaryota</taxon>
        <taxon>Viridiplantae</taxon>
        <taxon>Streptophyta</taxon>
        <taxon>Embryophyta</taxon>
        <taxon>Tracheophyta</taxon>
        <taxon>Spermatophyta</taxon>
        <taxon>Magnoliopsida</taxon>
        <taxon>eudicotyledons</taxon>
        <taxon>Gunneridae</taxon>
        <taxon>Pentapetalae</taxon>
        <taxon>Caryophyllales</taxon>
        <taxon>Caryophyllaceae</taxon>
        <taxon>Caryophylleae</taxon>
        <taxon>Saponaria</taxon>
    </lineage>
</organism>
<evidence type="ECO:0000313" key="6">
    <source>
        <dbReference type="EMBL" id="KAK9741967.1"/>
    </source>
</evidence>
<comment type="caution">
    <text evidence="6">The sequence shown here is derived from an EMBL/GenBank/DDBJ whole genome shotgun (WGS) entry which is preliminary data.</text>
</comment>
<evidence type="ECO:0000259" key="5">
    <source>
        <dbReference type="Pfam" id="PF13178"/>
    </source>
</evidence>
<name>A0AAW1M8N8_SAPOF</name>
<accession>A0AAW1M8N8</accession>